<reference evidence="4 5" key="1">
    <citation type="submission" date="2018-04" db="EMBL/GenBank/DDBJ databases">
        <authorList>
            <person name="Vogel A."/>
        </authorList>
    </citation>
    <scope>NUCLEOTIDE SEQUENCE [LARGE SCALE GENOMIC DNA]</scope>
</reference>
<evidence type="ECO:0000313" key="5">
    <source>
        <dbReference type="Proteomes" id="UP000595140"/>
    </source>
</evidence>
<name>A0A484LB42_9ASTE</name>
<organism evidence="4 5">
    <name type="scientific">Cuscuta campestris</name>
    <dbReference type="NCBI Taxonomy" id="132261"/>
    <lineage>
        <taxon>Eukaryota</taxon>
        <taxon>Viridiplantae</taxon>
        <taxon>Streptophyta</taxon>
        <taxon>Embryophyta</taxon>
        <taxon>Tracheophyta</taxon>
        <taxon>Spermatophyta</taxon>
        <taxon>Magnoliopsida</taxon>
        <taxon>eudicotyledons</taxon>
        <taxon>Gunneridae</taxon>
        <taxon>Pentapetalae</taxon>
        <taxon>asterids</taxon>
        <taxon>lamiids</taxon>
        <taxon>Solanales</taxon>
        <taxon>Convolvulaceae</taxon>
        <taxon>Cuscuteae</taxon>
        <taxon>Cuscuta</taxon>
        <taxon>Cuscuta subgen. Grammica</taxon>
        <taxon>Cuscuta sect. Cleistogrammica</taxon>
    </lineage>
</organism>
<sequence>MEAERRRSDEDPSGKNGESASRSKRPGVPTFLSDRTVKLLEERISFPNLSRRRQQYIKRLISVPAADTSDGALSKEHKMGSYFDTEFPIYPNTLLHDMPNVEVCGKQVNVLDLLGHTLWGFNSATGRESFMGSASSKTRGNDENNATLDLTGRYIMICCVFVPLLWCSVDGPMVYHTALASHELSRRDDCGLVVVPMMRDGFTHSRSAYLHFLSGFSCHAVPFHESRRRESICSALGFDGKPKLLILDPSHKVLYHGPPIIFSQFGGNEHDCFPFTPERMDICLRSDSVLKVLSINDLLGLSDTDVLFNIFKDAQITISKLKQKFVWLYVCSDCTSLRKVREVHQECKQQNYELEIVVVCCPFYRQVPPHLHEGWIIQALGKLKLLGWFFSPFNNTVSHRLSRMCENGSHEEGLLIVDPIENYVDPYGLSIIRDFGMDGYPFTRRNLVEKEFQRIMGLRLNSLLLPLEYACRKRGSSSFVRVRVENGLKNKTVVLYLYTEEKFLGDKLAKWYKNNIKGMHSNVVEVVAVSIDGSRTSDKHLMEKGWLVCRADSSKAAKLCDEYFHPLCGRHETLVAFGKDGLIQSMGPNHILKCRAPPFHGKLREEIAQKFEDAGFQREAQRYHGCSLWRMNSYELEKCCRMMMKLWMPPARGIWVATYEIGRR</sequence>
<dbReference type="OrthoDB" id="1664064at2759"/>
<keyword evidence="5" id="KW-1185">Reference proteome</keyword>
<evidence type="ECO:0000256" key="1">
    <source>
        <dbReference type="ARBA" id="ARBA00023002"/>
    </source>
</evidence>
<dbReference type="InterPro" id="IPR052259">
    <property type="entry name" value="Nucleoredoxin-like"/>
</dbReference>
<protein>
    <recommendedName>
        <fullName evidence="6">Thioredoxin-like fold domain-containing protein</fullName>
    </recommendedName>
</protein>
<evidence type="ECO:0008006" key="6">
    <source>
        <dbReference type="Google" id="ProtNLM"/>
    </source>
</evidence>
<keyword evidence="2" id="KW-0520">NAD</keyword>
<gene>
    <name evidence="4" type="ORF">CCAM_LOCUS15413</name>
</gene>
<evidence type="ECO:0000256" key="3">
    <source>
        <dbReference type="SAM" id="MobiDB-lite"/>
    </source>
</evidence>
<dbReference type="GO" id="GO:0016491">
    <property type="term" value="F:oxidoreductase activity"/>
    <property type="evidence" value="ECO:0007669"/>
    <property type="project" value="UniProtKB-KW"/>
</dbReference>
<dbReference type="AlphaFoldDB" id="A0A484LB42"/>
<dbReference type="PANTHER" id="PTHR13871">
    <property type="entry name" value="THIOREDOXIN"/>
    <property type="match status" value="1"/>
</dbReference>
<feature type="compositionally biased region" description="Basic and acidic residues" evidence="3">
    <location>
        <begin position="1"/>
        <end position="13"/>
    </location>
</feature>
<accession>A0A484LB42</accession>
<evidence type="ECO:0000313" key="4">
    <source>
        <dbReference type="EMBL" id="VFQ73637.1"/>
    </source>
</evidence>
<dbReference type="EMBL" id="OOIL02001236">
    <property type="protein sequence ID" value="VFQ73637.1"/>
    <property type="molecule type" value="Genomic_DNA"/>
</dbReference>
<feature type="region of interest" description="Disordered" evidence="3">
    <location>
        <begin position="1"/>
        <end position="30"/>
    </location>
</feature>
<evidence type="ECO:0000256" key="2">
    <source>
        <dbReference type="ARBA" id="ARBA00023027"/>
    </source>
</evidence>
<dbReference type="Proteomes" id="UP000595140">
    <property type="component" value="Unassembled WGS sequence"/>
</dbReference>
<dbReference type="PANTHER" id="PTHR13871:SF96">
    <property type="entry name" value="THIOREDOXIN DOMAIN-CONTAINING PROTEIN"/>
    <property type="match status" value="1"/>
</dbReference>
<keyword evidence="1" id="KW-0560">Oxidoreductase</keyword>
<proteinExistence type="predicted"/>